<evidence type="ECO:0000256" key="2">
    <source>
        <dbReference type="ARBA" id="ARBA00022741"/>
    </source>
</evidence>
<keyword evidence="2" id="KW-0547">Nucleotide-binding</keyword>
<evidence type="ECO:0000256" key="3">
    <source>
        <dbReference type="ARBA" id="ARBA00022777"/>
    </source>
</evidence>
<dbReference type="GO" id="GO:0005524">
    <property type="term" value="F:ATP binding"/>
    <property type="evidence" value="ECO:0007669"/>
    <property type="project" value="UniProtKB-KW"/>
</dbReference>
<organism evidence="6 7">
    <name type="scientific">Deinococcus yavapaiensis KR-236</name>
    <dbReference type="NCBI Taxonomy" id="694435"/>
    <lineage>
        <taxon>Bacteria</taxon>
        <taxon>Thermotogati</taxon>
        <taxon>Deinococcota</taxon>
        <taxon>Deinococci</taxon>
        <taxon>Deinococcales</taxon>
        <taxon>Deinococcaceae</taxon>
        <taxon>Deinococcus</taxon>
    </lineage>
</organism>
<dbReference type="PROSITE" id="PS50011">
    <property type="entry name" value="PROTEIN_KINASE_DOM"/>
    <property type="match status" value="1"/>
</dbReference>
<accession>A0A318SNI2</accession>
<dbReference type="Gene3D" id="3.30.200.20">
    <property type="entry name" value="Phosphorylase Kinase, domain 1"/>
    <property type="match status" value="1"/>
</dbReference>
<dbReference type="InterPro" id="IPR011009">
    <property type="entry name" value="Kinase-like_dom_sf"/>
</dbReference>
<evidence type="ECO:0000256" key="1">
    <source>
        <dbReference type="ARBA" id="ARBA00022679"/>
    </source>
</evidence>
<evidence type="ECO:0000313" key="7">
    <source>
        <dbReference type="Proteomes" id="UP000248326"/>
    </source>
</evidence>
<reference evidence="6 7" key="1">
    <citation type="submission" date="2018-06" db="EMBL/GenBank/DDBJ databases">
        <title>Genomic Encyclopedia of Type Strains, Phase IV (KMG-IV): sequencing the most valuable type-strain genomes for metagenomic binning, comparative biology and taxonomic classification.</title>
        <authorList>
            <person name="Goeker M."/>
        </authorList>
    </citation>
    <scope>NUCLEOTIDE SEQUENCE [LARGE SCALE GENOMIC DNA]</scope>
    <source>
        <strain evidence="6 7">DSM 18048</strain>
    </source>
</reference>
<dbReference type="Pfam" id="PF00069">
    <property type="entry name" value="Pkinase"/>
    <property type="match status" value="1"/>
</dbReference>
<dbReference type="PANTHER" id="PTHR43289">
    <property type="entry name" value="MITOGEN-ACTIVATED PROTEIN KINASE KINASE KINASE 20-RELATED"/>
    <property type="match status" value="1"/>
</dbReference>
<evidence type="ECO:0000313" key="6">
    <source>
        <dbReference type="EMBL" id="PYE56462.1"/>
    </source>
</evidence>
<dbReference type="PANTHER" id="PTHR43289:SF6">
    <property type="entry name" value="SERINE_THREONINE-PROTEIN KINASE NEKL-3"/>
    <property type="match status" value="1"/>
</dbReference>
<dbReference type="SMART" id="SM00220">
    <property type="entry name" value="S_TKc"/>
    <property type="match status" value="1"/>
</dbReference>
<dbReference type="OrthoDB" id="9788659at2"/>
<keyword evidence="3 6" id="KW-0418">Kinase</keyword>
<gene>
    <name evidence="6" type="ORF">DES52_101266</name>
</gene>
<keyword evidence="4" id="KW-0067">ATP-binding</keyword>
<evidence type="ECO:0000259" key="5">
    <source>
        <dbReference type="PROSITE" id="PS50011"/>
    </source>
</evidence>
<evidence type="ECO:0000256" key="4">
    <source>
        <dbReference type="ARBA" id="ARBA00022840"/>
    </source>
</evidence>
<dbReference type="InterPro" id="IPR008271">
    <property type="entry name" value="Ser/Thr_kinase_AS"/>
</dbReference>
<dbReference type="CDD" id="cd14014">
    <property type="entry name" value="STKc_PknB_like"/>
    <property type="match status" value="1"/>
</dbReference>
<comment type="caution">
    <text evidence="6">The sequence shown here is derived from an EMBL/GenBank/DDBJ whole genome shotgun (WGS) entry which is preliminary data.</text>
</comment>
<dbReference type="PIRSF" id="PIRSF000654">
    <property type="entry name" value="Integrin-linked_kinase"/>
    <property type="match status" value="1"/>
</dbReference>
<dbReference type="SUPFAM" id="SSF56112">
    <property type="entry name" value="Protein kinase-like (PK-like)"/>
    <property type="match status" value="1"/>
</dbReference>
<dbReference type="Gene3D" id="1.10.510.10">
    <property type="entry name" value="Transferase(Phosphotransferase) domain 1"/>
    <property type="match status" value="1"/>
</dbReference>
<dbReference type="PROSITE" id="PS00108">
    <property type="entry name" value="PROTEIN_KINASE_ST"/>
    <property type="match status" value="1"/>
</dbReference>
<protein>
    <submittedName>
        <fullName evidence="6">Serine/threonine-protein kinase</fullName>
    </submittedName>
</protein>
<dbReference type="InterPro" id="IPR000719">
    <property type="entry name" value="Prot_kinase_dom"/>
</dbReference>
<feature type="domain" description="Protein kinase" evidence="5">
    <location>
        <begin position="30"/>
        <end position="274"/>
    </location>
</feature>
<dbReference type="AlphaFoldDB" id="A0A318SNI2"/>
<keyword evidence="1" id="KW-0808">Transferase</keyword>
<sequence>MDRKGTHTCCEISYTNVVIQRLTPSVLPLLRSVEVIQDRFGVRVERALLDGEPVLVKTLTADFPEMRARFHREGEIAARLDHPNIVPLVAHAETQLAFRFIEGGTLRAELEKRVFDVREGIALARGILAAIGHAHGRGVTHLDLKPENILLENGRVRVTDFGLSHDAGLPRITARGDRLGTPHYMAPEQFKGQRGDPRSDLYSVGVILFECLTGTPPFYDPFRWLAGLPTEREALPPYVALHELLNAALSRDPDARPSSALAFLIALEKAEAALP</sequence>
<dbReference type="EMBL" id="QJSX01000001">
    <property type="protein sequence ID" value="PYE56462.1"/>
    <property type="molecule type" value="Genomic_DNA"/>
</dbReference>
<dbReference type="GO" id="GO:0004674">
    <property type="term" value="F:protein serine/threonine kinase activity"/>
    <property type="evidence" value="ECO:0007669"/>
    <property type="project" value="TreeGrafter"/>
</dbReference>
<name>A0A318SNI2_9DEIO</name>
<keyword evidence="7" id="KW-1185">Reference proteome</keyword>
<dbReference type="Proteomes" id="UP000248326">
    <property type="component" value="Unassembled WGS sequence"/>
</dbReference>
<proteinExistence type="predicted"/>